<dbReference type="InterPro" id="IPR039426">
    <property type="entry name" value="TonB-dep_rcpt-like"/>
</dbReference>
<dbReference type="Proteomes" id="UP000466586">
    <property type="component" value="Unassembled WGS sequence"/>
</dbReference>
<dbReference type="GO" id="GO:0030246">
    <property type="term" value="F:carbohydrate binding"/>
    <property type="evidence" value="ECO:0007669"/>
    <property type="project" value="InterPro"/>
</dbReference>
<dbReference type="InterPro" id="IPR012910">
    <property type="entry name" value="Plug_dom"/>
</dbReference>
<dbReference type="GO" id="GO:0009279">
    <property type="term" value="C:cell outer membrane"/>
    <property type="evidence" value="ECO:0007669"/>
    <property type="project" value="UniProtKB-SubCell"/>
</dbReference>
<evidence type="ECO:0000259" key="2">
    <source>
        <dbReference type="Pfam" id="PF07715"/>
    </source>
</evidence>
<keyword evidence="1" id="KW-0813">Transport</keyword>
<keyword evidence="1" id="KW-0998">Cell outer membrane</keyword>
<dbReference type="InterPro" id="IPR037066">
    <property type="entry name" value="Plug_dom_sf"/>
</dbReference>
<keyword evidence="1" id="KW-0812">Transmembrane</keyword>
<keyword evidence="1" id="KW-1134">Transmembrane beta strand</keyword>
<evidence type="ECO:0000256" key="1">
    <source>
        <dbReference type="PROSITE-ProRule" id="PRU01360"/>
    </source>
</evidence>
<comment type="similarity">
    <text evidence="1">Belongs to the TonB-dependent receptor family.</text>
</comment>
<dbReference type="EMBL" id="WVHT01000001">
    <property type="protein sequence ID" value="MXV49452.1"/>
    <property type="molecule type" value="Genomic_DNA"/>
</dbReference>
<keyword evidence="1" id="KW-0472">Membrane</keyword>
<dbReference type="PROSITE" id="PS52016">
    <property type="entry name" value="TONB_DEPENDENT_REC_3"/>
    <property type="match status" value="1"/>
</dbReference>
<gene>
    <name evidence="3" type="ORF">GS399_00590</name>
</gene>
<dbReference type="SUPFAM" id="SSF49452">
    <property type="entry name" value="Starch-binding domain-like"/>
    <property type="match status" value="1"/>
</dbReference>
<dbReference type="Pfam" id="PF07715">
    <property type="entry name" value="Plug"/>
    <property type="match status" value="1"/>
</dbReference>
<proteinExistence type="inferred from homology"/>
<dbReference type="Pfam" id="PF13620">
    <property type="entry name" value="CarboxypepD_reg"/>
    <property type="match status" value="1"/>
</dbReference>
<accession>A0A7K1Y4E7</accession>
<comment type="subcellular location">
    <subcellularLocation>
        <location evidence="1">Cell outer membrane</location>
        <topology evidence="1">Multi-pass membrane protein</topology>
    </subcellularLocation>
</comment>
<keyword evidence="4" id="KW-1185">Reference proteome</keyword>
<protein>
    <submittedName>
        <fullName evidence="3">TonB-dependent receptor plug domain-containing protein</fullName>
    </submittedName>
</protein>
<dbReference type="Gene3D" id="2.60.40.1930">
    <property type="match status" value="1"/>
</dbReference>
<dbReference type="SUPFAM" id="SSF56935">
    <property type="entry name" value="Porins"/>
    <property type="match status" value="1"/>
</dbReference>
<dbReference type="Gene3D" id="2.170.130.10">
    <property type="entry name" value="TonB-dependent receptor, plug domain"/>
    <property type="match status" value="1"/>
</dbReference>
<name>A0A7K1Y4E7_9SPHI</name>
<evidence type="ECO:0000313" key="4">
    <source>
        <dbReference type="Proteomes" id="UP000466586"/>
    </source>
</evidence>
<reference evidence="3 4" key="1">
    <citation type="submission" date="2019-11" db="EMBL/GenBank/DDBJ databases">
        <title>Pedobacter sp. HMF7647 Genome sequencing and assembly.</title>
        <authorList>
            <person name="Kang H."/>
            <person name="Kim H."/>
            <person name="Joh K."/>
        </authorList>
    </citation>
    <scope>NUCLEOTIDE SEQUENCE [LARGE SCALE GENOMIC DNA]</scope>
    <source>
        <strain evidence="3 4">HMF7647</strain>
    </source>
</reference>
<dbReference type="AlphaFoldDB" id="A0A7K1Y4E7"/>
<comment type="caution">
    <text evidence="3">The sequence shown here is derived from an EMBL/GenBank/DDBJ whole genome shotgun (WGS) entry which is preliminary data.</text>
</comment>
<organism evidence="3 4">
    <name type="scientific">Hufsiella arboris</name>
    <dbReference type="NCBI Taxonomy" id="2695275"/>
    <lineage>
        <taxon>Bacteria</taxon>
        <taxon>Pseudomonadati</taxon>
        <taxon>Bacteroidota</taxon>
        <taxon>Sphingobacteriia</taxon>
        <taxon>Sphingobacteriales</taxon>
        <taxon>Sphingobacteriaceae</taxon>
        <taxon>Hufsiella</taxon>
    </lineage>
</organism>
<evidence type="ECO:0000313" key="3">
    <source>
        <dbReference type="EMBL" id="MXV49452.1"/>
    </source>
</evidence>
<feature type="domain" description="TonB-dependent receptor plug" evidence="2">
    <location>
        <begin position="710"/>
        <end position="795"/>
    </location>
</feature>
<keyword evidence="3" id="KW-0675">Receptor</keyword>
<dbReference type="InterPro" id="IPR013784">
    <property type="entry name" value="Carb-bd-like_fold"/>
</dbReference>
<dbReference type="RefSeq" id="WP_160842564.1">
    <property type="nucleotide sequence ID" value="NZ_WVHT01000001.1"/>
</dbReference>
<sequence length="900" mass="98862">MKKRILSLGGIVACILLLVSFTGDDDPIKNLFSKLDKFRSEYPQEKVYLHLDKPYYSIGDTIWFKAYTVNANGHMLSALNKIIYVDLISEKDSIKKTLKLPLNAGMADGNFSLTDSLTEGNYRIRAYTNWMRNFDDEFFFDKTIQIGNAFSNDVITNTTFSFSKEGIKERVDADIAFTNLAGQALPDKDVSYNVVLGYKSIARGKTKTDPQGHAKLSFINTQPFVLKTGKINLNVALGNGKSANKILPVKNTSSDIDLQFMPESGQLVKGLRSKVGFKAVSADGLGADISGYVIDQDKNKITDFKSDYAGIGSFALSPEQGKSYTAVAKLPDGSEKTFDLPKVAQDGYVLSVSNNSSDSLYLRVTASPSLTASGKEIIVLGQSNAEVTYIAKSVMQSNGGLTARIPKGKFPEGITHFTVFDSEQKPVAERIVFIRHPNEHLKVAVSPGKKSYAKRENTKLEISVSDENGKPVQGAFSLAVTDESKVPFDDDKRTTIFSSLLLSSDLKGYIQNPNYYFTKVTTDKDRQLDNLLLTQGWTRFNWKNLLANNYTAINYKPEQGITISGTVKSLGGAPVPGGKVTLFATNGNGTALDTLTDKDGRFKFENLVFTDETRFVVQARNEKGKKNVEITVDQMPAALISKNKNAADAEINLGRDFITYLQNSQKQFAELKKYGVLNRSILLSEVKIVEKKPILKNSSNLNGAGFADAIVKADQLQNYTDLAQALQGRVAGLIIRGGIPYLMRSYNTPMQLILDGMYMDAGFLTSINVQDVESIEVLKSVGNTAIYGSRGGGGVLVINTKRGDGGSSMSRPVPGITSYSPKGYTITKEFYSPKYDKPAVSEMPDLRTTVYWRPNIVTDEKGKAKVEFYNSDGSGNMRVIIEGLDLDGRLAHQEIVYSVN</sequence>